<evidence type="ECO:0000313" key="7">
    <source>
        <dbReference type="Proteomes" id="UP001589643"/>
    </source>
</evidence>
<feature type="region of interest" description="Disordered" evidence="4">
    <location>
        <begin position="385"/>
        <end position="407"/>
    </location>
</feature>
<evidence type="ECO:0000259" key="5">
    <source>
        <dbReference type="PROSITE" id="PS50893"/>
    </source>
</evidence>
<evidence type="ECO:0000256" key="4">
    <source>
        <dbReference type="SAM" id="MobiDB-lite"/>
    </source>
</evidence>
<proteinExistence type="predicted"/>
<dbReference type="SMART" id="SM00382">
    <property type="entry name" value="AAA"/>
    <property type="match status" value="2"/>
</dbReference>
<dbReference type="InterPro" id="IPR003439">
    <property type="entry name" value="ABC_transporter-like_ATP-bd"/>
</dbReference>
<evidence type="ECO:0000256" key="3">
    <source>
        <dbReference type="ARBA" id="ARBA00022840"/>
    </source>
</evidence>
<evidence type="ECO:0000256" key="1">
    <source>
        <dbReference type="ARBA" id="ARBA00022737"/>
    </source>
</evidence>
<dbReference type="PANTHER" id="PTHR19211">
    <property type="entry name" value="ATP-BINDING TRANSPORT PROTEIN-RELATED"/>
    <property type="match status" value="1"/>
</dbReference>
<dbReference type="InterPro" id="IPR050611">
    <property type="entry name" value="ABCF"/>
</dbReference>
<dbReference type="SUPFAM" id="SSF52540">
    <property type="entry name" value="P-loop containing nucleoside triphosphate hydrolases"/>
    <property type="match status" value="2"/>
</dbReference>
<keyword evidence="2" id="KW-0547">Nucleotide-binding</keyword>
<dbReference type="GO" id="GO:0005524">
    <property type="term" value="F:ATP binding"/>
    <property type="evidence" value="ECO:0007669"/>
    <property type="project" value="UniProtKB-KW"/>
</dbReference>
<protein>
    <submittedName>
        <fullName evidence="6">ABC-F family ATP-binding cassette domain-containing protein</fullName>
    </submittedName>
</protein>
<dbReference type="PANTHER" id="PTHR19211:SF6">
    <property type="entry name" value="BLL7188 PROTEIN"/>
    <property type="match status" value="1"/>
</dbReference>
<reference evidence="6 7" key="1">
    <citation type="submission" date="2024-08" db="EMBL/GenBank/DDBJ databases">
        <title>Heavy metals resistant antinobacteria isolated from wastewater.</title>
        <authorList>
            <person name="Roman Ponce B."/>
            <person name="Blanco Mercado M.A."/>
            <person name="Avila Aldana I.N."/>
            <person name="Morales Arrieta S."/>
        </authorList>
    </citation>
    <scope>NUCLEOTIDE SEQUENCE [LARGE SCALE GENOMIC DNA]</scope>
    <source>
        <strain evidence="7">sma-1</strain>
    </source>
</reference>
<dbReference type="InterPro" id="IPR027417">
    <property type="entry name" value="P-loop_NTPase"/>
</dbReference>
<name>A0ABV5EMX5_9MICO</name>
<dbReference type="Proteomes" id="UP001589643">
    <property type="component" value="Unassembled WGS sequence"/>
</dbReference>
<feature type="domain" description="ABC transporter" evidence="5">
    <location>
        <begin position="321"/>
        <end position="556"/>
    </location>
</feature>
<comment type="caution">
    <text evidence="6">The sequence shown here is derived from an EMBL/GenBank/DDBJ whole genome shotgun (WGS) entry which is preliminary data.</text>
</comment>
<organism evidence="6 7">
    <name type="scientific">Microbacterium plantarum</name>
    <dbReference type="NCBI Taxonomy" id="1816425"/>
    <lineage>
        <taxon>Bacteria</taxon>
        <taxon>Bacillati</taxon>
        <taxon>Actinomycetota</taxon>
        <taxon>Actinomycetes</taxon>
        <taxon>Micrococcales</taxon>
        <taxon>Microbacteriaceae</taxon>
        <taxon>Microbacterium</taxon>
    </lineage>
</organism>
<keyword evidence="7" id="KW-1185">Reference proteome</keyword>
<dbReference type="EMBL" id="JBHLHV010000001">
    <property type="protein sequence ID" value="MFB8891314.1"/>
    <property type="molecule type" value="Genomic_DNA"/>
</dbReference>
<evidence type="ECO:0000256" key="2">
    <source>
        <dbReference type="ARBA" id="ARBA00022741"/>
    </source>
</evidence>
<dbReference type="PROSITE" id="PS50893">
    <property type="entry name" value="ABC_TRANSPORTER_2"/>
    <property type="match status" value="2"/>
</dbReference>
<dbReference type="Gene3D" id="3.40.50.300">
    <property type="entry name" value="P-loop containing nucleotide triphosphate hydrolases"/>
    <property type="match status" value="2"/>
</dbReference>
<evidence type="ECO:0000313" key="6">
    <source>
        <dbReference type="EMBL" id="MFB8891314.1"/>
    </source>
</evidence>
<dbReference type="RefSeq" id="WP_378715489.1">
    <property type="nucleotide sequence ID" value="NZ_JBHLHV010000001.1"/>
</dbReference>
<accession>A0ABV5EMX5</accession>
<dbReference type="InterPro" id="IPR003593">
    <property type="entry name" value="AAA+_ATPase"/>
</dbReference>
<keyword evidence="3 6" id="KW-0067">ATP-binding</keyword>
<dbReference type="Pfam" id="PF00005">
    <property type="entry name" value="ABC_tran"/>
    <property type="match status" value="2"/>
</dbReference>
<gene>
    <name evidence="6" type="ORF">AB7P39_00510</name>
</gene>
<sequence length="556" mass="58262">MPHPAPAVVLDRITLIHPDGTPAVRDISGTFGTGRTGLVGRNGSGKTTLLRLIAGELTPTSGSVITSGRVELLPQRLTLDVGRRVADLLGVAAVVDAVRAVESGDVDPRHFDTIGDDWDAEARAVAALTAAGLPPGALDRRVGELSGGEAVLAALVGVRLRGAEIALLDEPTNNLDRDARERVGELVRAWQGALIVVSHDTTLLELMDDTAELYGGALDTFGGPYSEWRAWRDDEQAAARAAETAAAAALRRERRDRAETETKLARRAAMGAKAQREKRVPGIVAGNRASAAQVSAGRARGEASDREASARAALDAAGRRVRDDDAVRIDLPDPGVAAGRRLATIGDGERSWVVQGPERVALVGPNGAGKTTLLEVLVRSADANSSESGAAASDSPSGGPGAPDLRSYGTAVAHTDRVGYLSQRVDGLRDEATVLDSVRAAAPAATDVELRNRLARFVLRGDTVLRPVAALSGGERFRLALACELLADPPPQLLVLDEPTNNLDLDTVEQLVQALAAYRGAVLVVSHDDGFLARLAPTLMLELRDGRLSEVPPAGP</sequence>
<keyword evidence="1" id="KW-0677">Repeat</keyword>
<feature type="compositionally biased region" description="Low complexity" evidence="4">
    <location>
        <begin position="385"/>
        <end position="397"/>
    </location>
</feature>
<feature type="domain" description="ABC transporter" evidence="5">
    <location>
        <begin position="8"/>
        <end position="240"/>
    </location>
</feature>